<evidence type="ECO:0000256" key="3">
    <source>
        <dbReference type="SAM" id="Phobius"/>
    </source>
</evidence>
<keyword evidence="3" id="KW-1133">Transmembrane helix</keyword>
<sequence>MNKRTGLMLTSTMMGIATAACAFCMAQSANAAETSASSGVNTTVNSSTNNSFTTASNTETSSTEGSSSVTSYNAASNTPNGGSALDSTSAKPSGNTVPSKSSETAKTAETTKSTKSSKASESVTDAENSENARLTQTLIDVSNTNLQTNNREDRSVHASAESKAASTDSGTTDDASLTWTKDDFNISDDGKTIGGRKNVYYPETGQTVNEYVDGLSAKGKEKLKKNHHVVIPEGIEVIHECAFAGQADKVGNKHKHVDGETYIEGVTLPQSLRIIEYGAFGWNKIKGTVVIPKNVASVSDAAFVANEIEKVVFEGVLDDKGKEHDTDTNPYYLAGVGSVAFQGNKISEIVVKGNLGQYKFRSGENDSPFDNQNPGPFTIELGEEYKSPIKITQESAGHTISVMEGFEENGNPVTIDLSPYFKKNADGKYVAVKTGTLEGQCIFYDFVQRVPRMIGRSHFTYNIVPKATIYTVTFVNGANSHYASVQVKEGKSINDKSVDSQSMPKDPTKIGYTFEGWNEDQDGTGAVFLASTSVNKNLKVYSIFKNYLPVITVQNKTITEGDSLDLNSLVVSVSDIEDNSIATKVKRISDGGFNNNVPGVYTITFSVTDNGGATATAVATVTVNKKPTPLIPPAPAPEPELTPTPVPLPESSAPVAPGPILTPSESETEPESAPALSQPEQPEAKRVVKHLPKTGSSVAMVINYLFASVTAGIFALVEARKSLRRYSKHARKN</sequence>
<feature type="compositionally biased region" description="Polar residues" evidence="2">
    <location>
        <begin position="123"/>
        <end position="149"/>
    </location>
</feature>
<gene>
    <name evidence="5" type="ORF">CJ213_01380</name>
</gene>
<keyword evidence="4" id="KW-0732">Signal</keyword>
<feature type="region of interest" description="Disordered" evidence="2">
    <location>
        <begin position="625"/>
        <end position="686"/>
    </location>
</feature>
<evidence type="ECO:0000256" key="4">
    <source>
        <dbReference type="SAM" id="SignalP"/>
    </source>
</evidence>
<feature type="region of interest" description="Disordered" evidence="2">
    <location>
        <begin position="35"/>
        <end position="177"/>
    </location>
</feature>
<feature type="compositionally biased region" description="Pro residues" evidence="2">
    <location>
        <begin position="629"/>
        <end position="648"/>
    </location>
</feature>
<comment type="caution">
    <text evidence="5">The sequence shown here is derived from an EMBL/GenBank/DDBJ whole genome shotgun (WGS) entry which is preliminary data.</text>
</comment>
<dbReference type="Gene3D" id="2.60.40.10">
    <property type="entry name" value="Immunoglobulins"/>
    <property type="match status" value="1"/>
</dbReference>
<dbReference type="PROSITE" id="PS51257">
    <property type="entry name" value="PROKAR_LIPOPROTEIN"/>
    <property type="match status" value="1"/>
</dbReference>
<dbReference type="EMBL" id="PNGY01000001">
    <property type="protein sequence ID" value="PMC54820.1"/>
    <property type="molecule type" value="Genomic_DNA"/>
</dbReference>
<dbReference type="InterPro" id="IPR042229">
    <property type="entry name" value="Listeria/Bacterioides_rpt_sf"/>
</dbReference>
<dbReference type="GO" id="GO:0030313">
    <property type="term" value="C:cell envelope"/>
    <property type="evidence" value="ECO:0007669"/>
    <property type="project" value="UniProtKB-SubCell"/>
</dbReference>
<dbReference type="InterPro" id="IPR013783">
    <property type="entry name" value="Ig-like_fold"/>
</dbReference>
<dbReference type="InterPro" id="IPR013378">
    <property type="entry name" value="InlB-like_B-rpt"/>
</dbReference>
<keyword evidence="3" id="KW-0812">Transmembrane</keyword>
<dbReference type="GO" id="GO:0005975">
    <property type="term" value="P:carbohydrate metabolic process"/>
    <property type="evidence" value="ECO:0007669"/>
    <property type="project" value="UniProtKB-ARBA"/>
</dbReference>
<dbReference type="NCBIfam" id="TIGR02543">
    <property type="entry name" value="List_Bact_rpt"/>
    <property type="match status" value="1"/>
</dbReference>
<dbReference type="Pfam" id="PF09479">
    <property type="entry name" value="Flg_new"/>
    <property type="match status" value="1"/>
</dbReference>
<dbReference type="Gene3D" id="3.80.10.10">
    <property type="entry name" value="Ribonuclease Inhibitor"/>
    <property type="match status" value="1"/>
</dbReference>
<keyword evidence="3" id="KW-0472">Membrane</keyword>
<dbReference type="InterPro" id="IPR032675">
    <property type="entry name" value="LRR_dom_sf"/>
</dbReference>
<reference evidence="5 6" key="1">
    <citation type="submission" date="2017-09" db="EMBL/GenBank/DDBJ databases">
        <title>Bacterial strain isolated from the female urinary microbiota.</title>
        <authorList>
            <person name="Thomas-White K."/>
            <person name="Kumar N."/>
            <person name="Forster S."/>
            <person name="Putonti C."/>
            <person name="Lawley T."/>
            <person name="Wolfe A.J."/>
        </authorList>
    </citation>
    <scope>NUCLEOTIDE SEQUENCE [LARGE SCALE GENOMIC DNA]</scope>
    <source>
        <strain evidence="5 6">UMB0411</strain>
    </source>
</reference>
<name>A0A9X7FEN2_9BIFI</name>
<evidence type="ECO:0000313" key="6">
    <source>
        <dbReference type="Proteomes" id="UP000235293"/>
    </source>
</evidence>
<evidence type="ECO:0000313" key="5">
    <source>
        <dbReference type="EMBL" id="PMC54820.1"/>
    </source>
</evidence>
<feature type="transmembrane region" description="Helical" evidence="3">
    <location>
        <begin position="698"/>
        <end position="717"/>
    </location>
</feature>
<protein>
    <submittedName>
        <fullName evidence="5">Primosome assembly protein PriA</fullName>
    </submittedName>
</protein>
<dbReference type="Proteomes" id="UP000235293">
    <property type="component" value="Unassembled WGS sequence"/>
</dbReference>
<feature type="compositionally biased region" description="Polar residues" evidence="2">
    <location>
        <begin position="164"/>
        <end position="177"/>
    </location>
</feature>
<evidence type="ECO:0000256" key="1">
    <source>
        <dbReference type="ARBA" id="ARBA00004196"/>
    </source>
</evidence>
<dbReference type="AlphaFoldDB" id="A0A9X7FEN2"/>
<feature type="compositionally biased region" description="Low complexity" evidence="2">
    <location>
        <begin position="35"/>
        <end position="71"/>
    </location>
</feature>
<feature type="chain" id="PRO_5040957638" evidence="4">
    <location>
        <begin position="32"/>
        <end position="733"/>
    </location>
</feature>
<evidence type="ECO:0000256" key="2">
    <source>
        <dbReference type="SAM" id="MobiDB-lite"/>
    </source>
</evidence>
<feature type="compositionally biased region" description="Low complexity" evidence="2">
    <location>
        <begin position="659"/>
        <end position="677"/>
    </location>
</feature>
<comment type="subcellular location">
    <subcellularLocation>
        <location evidence="1">Cell envelope</location>
    </subcellularLocation>
</comment>
<accession>A0A9X7FEN2</accession>
<feature type="compositionally biased region" description="Polar residues" evidence="2">
    <location>
        <begin position="72"/>
        <end position="98"/>
    </location>
</feature>
<feature type="compositionally biased region" description="Low complexity" evidence="2">
    <location>
        <begin position="99"/>
        <end position="122"/>
    </location>
</feature>
<proteinExistence type="predicted"/>
<organism evidence="5 6">
    <name type="scientific">Gardnerella swidsinskii</name>
    <dbReference type="NCBI Taxonomy" id="2792979"/>
    <lineage>
        <taxon>Bacteria</taxon>
        <taxon>Bacillati</taxon>
        <taxon>Actinomycetota</taxon>
        <taxon>Actinomycetes</taxon>
        <taxon>Bifidobacteriales</taxon>
        <taxon>Bifidobacteriaceae</taxon>
        <taxon>Gardnerella</taxon>
    </lineage>
</organism>
<dbReference type="Gene3D" id="2.60.40.4270">
    <property type="entry name" value="Listeria-Bacteroides repeat domain"/>
    <property type="match status" value="1"/>
</dbReference>
<dbReference type="RefSeq" id="WP_102155215.1">
    <property type="nucleotide sequence ID" value="NZ_PNGY01000001.1"/>
</dbReference>
<feature type="signal peptide" evidence="4">
    <location>
        <begin position="1"/>
        <end position="31"/>
    </location>
</feature>